<dbReference type="InterPro" id="IPR036875">
    <property type="entry name" value="Znf_CCHC_sf"/>
</dbReference>
<organism evidence="18 19">
    <name type="scientific">Aphanomyces stellatus</name>
    <dbReference type="NCBI Taxonomy" id="120398"/>
    <lineage>
        <taxon>Eukaryota</taxon>
        <taxon>Sar</taxon>
        <taxon>Stramenopiles</taxon>
        <taxon>Oomycota</taxon>
        <taxon>Saprolegniomycetes</taxon>
        <taxon>Saprolegniales</taxon>
        <taxon>Verrucalvaceae</taxon>
        <taxon>Aphanomyces</taxon>
    </lineage>
</organism>
<dbReference type="Pfam" id="PF13976">
    <property type="entry name" value="gag_pre-integrs"/>
    <property type="match status" value="1"/>
</dbReference>
<dbReference type="InterPro" id="IPR054722">
    <property type="entry name" value="PolX-like_BBD"/>
</dbReference>
<dbReference type="InterPro" id="IPR025724">
    <property type="entry name" value="GAG-pre-integrase_dom"/>
</dbReference>
<dbReference type="GO" id="GO:0006310">
    <property type="term" value="P:DNA recombination"/>
    <property type="evidence" value="ECO:0007669"/>
    <property type="project" value="UniProtKB-KW"/>
</dbReference>
<keyword evidence="5" id="KW-0479">Metal-binding</keyword>
<evidence type="ECO:0000256" key="15">
    <source>
        <dbReference type="ARBA" id="ARBA00023172"/>
    </source>
</evidence>
<dbReference type="PROSITE" id="PS50994">
    <property type="entry name" value="INTEGRASE"/>
    <property type="match status" value="1"/>
</dbReference>
<evidence type="ECO:0000256" key="4">
    <source>
        <dbReference type="ARBA" id="ARBA00022722"/>
    </source>
</evidence>
<keyword evidence="11" id="KW-0229">DNA integration</keyword>
<keyword evidence="19" id="KW-1185">Reference proteome</keyword>
<dbReference type="Proteomes" id="UP000332933">
    <property type="component" value="Unassembled WGS sequence"/>
</dbReference>
<evidence type="ECO:0000256" key="7">
    <source>
        <dbReference type="ARBA" id="ARBA00022759"/>
    </source>
</evidence>
<dbReference type="GO" id="GO:0005524">
    <property type="term" value="F:ATP binding"/>
    <property type="evidence" value="ECO:0007669"/>
    <property type="project" value="UniProtKB-KW"/>
</dbReference>
<evidence type="ECO:0000259" key="16">
    <source>
        <dbReference type="PROSITE" id="PS50994"/>
    </source>
</evidence>
<evidence type="ECO:0000256" key="12">
    <source>
        <dbReference type="ARBA" id="ARBA00022918"/>
    </source>
</evidence>
<gene>
    <name evidence="18" type="primary">Aste57867_21724</name>
    <name evidence="17" type="ORF">As57867_021655</name>
    <name evidence="18" type="ORF">ASTE57867_21724</name>
</gene>
<dbReference type="InterPro" id="IPR012337">
    <property type="entry name" value="RNaseH-like_sf"/>
</dbReference>
<dbReference type="InterPro" id="IPR036397">
    <property type="entry name" value="RNaseH_sf"/>
</dbReference>
<dbReference type="SUPFAM" id="SSF53098">
    <property type="entry name" value="Ribonuclease H-like"/>
    <property type="match status" value="1"/>
</dbReference>
<keyword evidence="14" id="KW-0917">Virion maturation</keyword>
<protein>
    <submittedName>
        <fullName evidence="18">Aste57867_21724 protein</fullName>
    </submittedName>
</protein>
<evidence type="ECO:0000256" key="3">
    <source>
        <dbReference type="ARBA" id="ARBA00022670"/>
    </source>
</evidence>
<evidence type="ECO:0000256" key="2">
    <source>
        <dbReference type="ARBA" id="ARBA00022612"/>
    </source>
</evidence>
<dbReference type="Gene3D" id="3.30.420.10">
    <property type="entry name" value="Ribonuclease H-like superfamily/Ribonuclease H"/>
    <property type="match status" value="1"/>
</dbReference>
<evidence type="ECO:0000256" key="14">
    <source>
        <dbReference type="ARBA" id="ARBA00023113"/>
    </source>
</evidence>
<name>A0A485LI98_9STRA</name>
<dbReference type="OrthoDB" id="124043at2759"/>
<feature type="domain" description="Integrase catalytic" evidence="16">
    <location>
        <begin position="345"/>
        <end position="476"/>
    </location>
</feature>
<accession>A0A485LI98</accession>
<keyword evidence="10" id="KW-0460">Magnesium</keyword>
<keyword evidence="2" id="KW-1188">Viral release from host cell</keyword>
<evidence type="ECO:0000313" key="19">
    <source>
        <dbReference type="Proteomes" id="UP000332933"/>
    </source>
</evidence>
<dbReference type="GO" id="GO:0006508">
    <property type="term" value="P:proteolysis"/>
    <property type="evidence" value="ECO:0007669"/>
    <property type="project" value="UniProtKB-KW"/>
</dbReference>
<dbReference type="GO" id="GO:0008270">
    <property type="term" value="F:zinc ion binding"/>
    <property type="evidence" value="ECO:0007669"/>
    <property type="project" value="InterPro"/>
</dbReference>
<keyword evidence="9" id="KW-0067">ATP-binding</keyword>
<keyword evidence="4" id="KW-0540">Nuclease</keyword>
<dbReference type="GO" id="GO:0015074">
    <property type="term" value="P:DNA integration"/>
    <property type="evidence" value="ECO:0007669"/>
    <property type="project" value="UniProtKB-KW"/>
</dbReference>
<dbReference type="AlphaFoldDB" id="A0A485LI98"/>
<dbReference type="GO" id="GO:0003964">
    <property type="term" value="F:RNA-directed DNA polymerase activity"/>
    <property type="evidence" value="ECO:0007669"/>
    <property type="project" value="UniProtKB-KW"/>
</dbReference>
<proteinExistence type="predicted"/>
<evidence type="ECO:0000256" key="9">
    <source>
        <dbReference type="ARBA" id="ARBA00022840"/>
    </source>
</evidence>
<evidence type="ECO:0000256" key="5">
    <source>
        <dbReference type="ARBA" id="ARBA00022723"/>
    </source>
</evidence>
<dbReference type="Pfam" id="PF22936">
    <property type="entry name" value="Pol_BBD"/>
    <property type="match status" value="1"/>
</dbReference>
<sequence length="476" mass="54425">MQKHVTDMRGLQQKLLLMGSREAFPTTVEILRSREPSPTLIQITNRLLAKEDEVKSNTTTKRKADDEQLLYTGKPDKPRPFKKQVVKDKCHYCHKIGHHAFECRFKKRDLAKGITRKCMPTDEDQINNLQHDDDDDEGFILATLSDVPLSDIEDAWILDSACTADVTGNKALFTKLARTQQSTMQLADNSMVQSMHVGLLSIQVDKGHSLDRPNAKFVPHLKKNHIALRLLLKGGFEIAKWDLDAAILIRDTCVLRFTHHRGLYVLRPYADQINSCLVRQATPKLVQWHMRLAHLNFGAIKQAARDGVMEGLHLTKSDLAQDYSCEVCEVAKARRMSCKNTKPYRAHVPLERVHIDKGGPITPPTFGGKRHYELYVDEGSRFKWLLLLTSKSESFDNFKKFHVTVERQHDYKLKTIMTDNAKEYMSKELNAYCKGIGIEQLYTNPYSPEENCVVEKSNYTVMNKVRCILQASGMVK</sequence>
<dbReference type="GO" id="GO:0003676">
    <property type="term" value="F:nucleic acid binding"/>
    <property type="evidence" value="ECO:0007669"/>
    <property type="project" value="InterPro"/>
</dbReference>
<dbReference type="GO" id="GO:0008233">
    <property type="term" value="F:peptidase activity"/>
    <property type="evidence" value="ECO:0007669"/>
    <property type="project" value="UniProtKB-KW"/>
</dbReference>
<dbReference type="EMBL" id="VJMH01006997">
    <property type="protein sequence ID" value="KAF0686474.1"/>
    <property type="molecule type" value="Genomic_DNA"/>
</dbReference>
<keyword evidence="8" id="KW-0378">Hydrolase</keyword>
<evidence type="ECO:0000256" key="1">
    <source>
        <dbReference type="ARBA" id="ARBA00002180"/>
    </source>
</evidence>
<keyword evidence="3" id="KW-0645">Protease</keyword>
<evidence type="ECO:0000256" key="11">
    <source>
        <dbReference type="ARBA" id="ARBA00022908"/>
    </source>
</evidence>
<keyword evidence="13" id="KW-0808">Transferase</keyword>
<dbReference type="PANTHER" id="PTHR42648:SF11">
    <property type="entry name" value="TRANSPOSON TY4-P GAG-POL POLYPROTEIN"/>
    <property type="match status" value="1"/>
</dbReference>
<dbReference type="SUPFAM" id="SSF57756">
    <property type="entry name" value="Retrovirus zinc finger-like domains"/>
    <property type="match status" value="1"/>
</dbReference>
<keyword evidence="15" id="KW-0233">DNA recombination</keyword>
<dbReference type="InterPro" id="IPR039537">
    <property type="entry name" value="Retrotran_Ty1/copia-like"/>
</dbReference>
<evidence type="ECO:0000256" key="6">
    <source>
        <dbReference type="ARBA" id="ARBA00022741"/>
    </source>
</evidence>
<dbReference type="EMBL" id="CAADRA010007023">
    <property type="protein sequence ID" value="VFT98393.1"/>
    <property type="molecule type" value="Genomic_DNA"/>
</dbReference>
<evidence type="ECO:0000256" key="10">
    <source>
        <dbReference type="ARBA" id="ARBA00022842"/>
    </source>
</evidence>
<keyword evidence="6" id="KW-0547">Nucleotide-binding</keyword>
<evidence type="ECO:0000313" key="17">
    <source>
        <dbReference type="EMBL" id="KAF0686474.1"/>
    </source>
</evidence>
<dbReference type="GO" id="GO:0003887">
    <property type="term" value="F:DNA-directed DNA polymerase activity"/>
    <property type="evidence" value="ECO:0007669"/>
    <property type="project" value="UniProtKB-KW"/>
</dbReference>
<evidence type="ECO:0000256" key="8">
    <source>
        <dbReference type="ARBA" id="ARBA00022801"/>
    </source>
</evidence>
<keyword evidence="13" id="KW-0239">DNA-directed DNA polymerase</keyword>
<evidence type="ECO:0000256" key="13">
    <source>
        <dbReference type="ARBA" id="ARBA00022932"/>
    </source>
</evidence>
<reference evidence="17" key="2">
    <citation type="submission" date="2019-06" db="EMBL/GenBank/DDBJ databases">
        <title>Genomics analysis of Aphanomyces spp. identifies a new class of oomycete effector associated with host adaptation.</title>
        <authorList>
            <person name="Gaulin E."/>
        </authorList>
    </citation>
    <scope>NUCLEOTIDE SEQUENCE</scope>
    <source>
        <strain evidence="17">CBS 578.67</strain>
    </source>
</reference>
<comment type="function">
    <text evidence="1">The aspartyl protease (PR) mediates the proteolytic cleavages of the Gag and Gag-Pol polyproteins after assembly of the VLP.</text>
</comment>
<keyword evidence="13" id="KW-0548">Nucleotidyltransferase</keyword>
<evidence type="ECO:0000313" key="18">
    <source>
        <dbReference type="EMBL" id="VFT98393.1"/>
    </source>
</evidence>
<dbReference type="GO" id="GO:0004519">
    <property type="term" value="F:endonuclease activity"/>
    <property type="evidence" value="ECO:0007669"/>
    <property type="project" value="UniProtKB-KW"/>
</dbReference>
<dbReference type="PANTHER" id="PTHR42648">
    <property type="entry name" value="TRANSPOSASE, PUTATIVE-RELATED"/>
    <property type="match status" value="1"/>
</dbReference>
<keyword evidence="7" id="KW-0255">Endonuclease</keyword>
<dbReference type="InterPro" id="IPR001584">
    <property type="entry name" value="Integrase_cat-core"/>
</dbReference>
<keyword evidence="12" id="KW-0695">RNA-directed DNA polymerase</keyword>
<reference evidence="18 19" key="1">
    <citation type="submission" date="2019-03" db="EMBL/GenBank/DDBJ databases">
        <authorList>
            <person name="Gaulin E."/>
            <person name="Dumas B."/>
        </authorList>
    </citation>
    <scope>NUCLEOTIDE SEQUENCE [LARGE SCALE GENOMIC DNA]</scope>
    <source>
        <strain evidence="18">CBS 568.67</strain>
    </source>
</reference>